<dbReference type="OrthoDB" id="24670at2759"/>
<dbReference type="GeneID" id="28939363"/>
<keyword evidence="6 10" id="KW-0648">Protein biosynthesis</keyword>
<dbReference type="PANTHER" id="PTHR43326">
    <property type="entry name" value="METHIONYL-TRNA SYNTHETASE"/>
    <property type="match status" value="1"/>
</dbReference>
<evidence type="ECO:0000313" key="14">
    <source>
        <dbReference type="Proteomes" id="UP000053447"/>
    </source>
</evidence>
<dbReference type="PANTHER" id="PTHR43326:SF1">
    <property type="entry name" value="METHIONINE--TRNA LIGASE, MITOCHONDRIAL"/>
    <property type="match status" value="1"/>
</dbReference>
<dbReference type="InterPro" id="IPR041872">
    <property type="entry name" value="Anticodon_Met"/>
</dbReference>
<dbReference type="CDD" id="cd00814">
    <property type="entry name" value="MetRS_core"/>
    <property type="match status" value="1"/>
</dbReference>
<dbReference type="SUPFAM" id="SSF52374">
    <property type="entry name" value="Nucleotidylyl transferase"/>
    <property type="match status" value="1"/>
</dbReference>
<sequence length="566" mass="65936">MLFINKIKTKRPFFEPSHMISVFRSPGFFLFFRKNSYQSKKPYYITTPIFYINSDPHIGHLYTLVLADVIQRYQQLKDCQTILRIGTDEHGIKECMPKTLQIQKAAIKSGLDPFLFCEKASQRFKSLAKLANISYKDFTRTTSLKHRQGVCHFWRVLEDKGYIYQSKHEGWYSVRDETFYPSSAVKNVQNPEDGTISTISIETGANVEWVSENNYHFRLSIFKDHLLDHYEKNPTFIIPSSVQDFLYKTISEGLSDISISRPSSRYSWGISVPGDDSHTIYVWFDALLSYITNAGYPWNNSTFGEWPADVHLIGKDIFRFHCILWPALLIAAKLPLPCQIVSHSHWTMNNIKMSKSLGNIVDPFVEIQKFTVDTLRYFLIKYGRLDNDRDYDSSDVIKNYDVDLRGQLGNLLLRILSPHFNLNRALLYAKKHTNENTFFQDFDIKLNTIAENVDNHMVSFRVHSALEAIFDFIRSINKFFQDFEPWKCKHDPSKLDPILFRALDAIRISGILLKPFIPDKASEILDQLDVEVSRRNLKFCKLGADDMYLRTHYTQNKPLFPKLQSL</sequence>
<evidence type="ECO:0000256" key="10">
    <source>
        <dbReference type="RuleBase" id="RU363039"/>
    </source>
</evidence>
<keyword evidence="5 10" id="KW-0067">ATP-binding</keyword>
<name>A0A0W4ZUV6_PNEJ7</name>
<evidence type="ECO:0000256" key="1">
    <source>
        <dbReference type="ARBA" id="ARBA00005594"/>
    </source>
</evidence>
<dbReference type="VEuPathDB" id="FungiDB:T551_00844"/>
<dbReference type="Gene3D" id="3.40.50.620">
    <property type="entry name" value="HUPs"/>
    <property type="match status" value="1"/>
</dbReference>
<dbReference type="InterPro" id="IPR014729">
    <property type="entry name" value="Rossmann-like_a/b/a_fold"/>
</dbReference>
<evidence type="ECO:0000256" key="4">
    <source>
        <dbReference type="ARBA" id="ARBA00022741"/>
    </source>
</evidence>
<evidence type="ECO:0000259" key="12">
    <source>
        <dbReference type="Pfam" id="PF19303"/>
    </source>
</evidence>
<feature type="domain" description="Methionyl/Leucyl tRNA synthetase" evidence="11">
    <location>
        <begin position="43"/>
        <end position="415"/>
    </location>
</feature>
<dbReference type="InterPro" id="IPR014758">
    <property type="entry name" value="Met-tRNA_synth"/>
</dbReference>
<dbReference type="Gene3D" id="1.10.730.10">
    <property type="entry name" value="Isoleucyl-tRNA Synthetase, Domain 1"/>
    <property type="match status" value="1"/>
</dbReference>
<evidence type="ECO:0000256" key="5">
    <source>
        <dbReference type="ARBA" id="ARBA00022840"/>
    </source>
</evidence>
<accession>A0A0W4ZUV6</accession>
<dbReference type="Pfam" id="PF09334">
    <property type="entry name" value="tRNA-synt_1g"/>
    <property type="match status" value="1"/>
</dbReference>
<dbReference type="AlphaFoldDB" id="A0A0W4ZUV6"/>
<dbReference type="Proteomes" id="UP000053447">
    <property type="component" value="Unassembled WGS sequence"/>
</dbReference>
<keyword evidence="3 10" id="KW-0436">Ligase</keyword>
<comment type="catalytic activity">
    <reaction evidence="8">
        <text>tRNA(Met) + L-methionine + ATP = L-methionyl-tRNA(Met) + AMP + diphosphate</text>
        <dbReference type="Rhea" id="RHEA:13481"/>
        <dbReference type="Rhea" id="RHEA-COMP:9667"/>
        <dbReference type="Rhea" id="RHEA-COMP:9698"/>
        <dbReference type="ChEBI" id="CHEBI:30616"/>
        <dbReference type="ChEBI" id="CHEBI:33019"/>
        <dbReference type="ChEBI" id="CHEBI:57844"/>
        <dbReference type="ChEBI" id="CHEBI:78442"/>
        <dbReference type="ChEBI" id="CHEBI:78530"/>
        <dbReference type="ChEBI" id="CHEBI:456215"/>
        <dbReference type="EC" id="6.1.1.10"/>
    </reaction>
</comment>
<evidence type="ECO:0000256" key="2">
    <source>
        <dbReference type="ARBA" id="ARBA00012838"/>
    </source>
</evidence>
<dbReference type="SUPFAM" id="SSF47323">
    <property type="entry name" value="Anticodon-binding domain of a subclass of class I aminoacyl-tRNA synthetases"/>
    <property type="match status" value="1"/>
</dbReference>
<dbReference type="STRING" id="1408657.A0A0W4ZUV6"/>
<comment type="caution">
    <text evidence="13">The sequence shown here is derived from an EMBL/GenBank/DDBJ whole genome shotgun (WGS) entry which is preliminary data.</text>
</comment>
<dbReference type="GO" id="GO:0005739">
    <property type="term" value="C:mitochondrion"/>
    <property type="evidence" value="ECO:0007669"/>
    <property type="project" value="EnsemblFungi"/>
</dbReference>
<dbReference type="NCBIfam" id="TIGR00398">
    <property type="entry name" value="metG"/>
    <property type="match status" value="1"/>
</dbReference>
<evidence type="ECO:0000256" key="7">
    <source>
        <dbReference type="ARBA" id="ARBA00023146"/>
    </source>
</evidence>
<evidence type="ECO:0000256" key="8">
    <source>
        <dbReference type="ARBA" id="ARBA00047364"/>
    </source>
</evidence>
<evidence type="ECO:0000256" key="3">
    <source>
        <dbReference type="ARBA" id="ARBA00022598"/>
    </source>
</evidence>
<keyword evidence="4 10" id="KW-0547">Nucleotide-binding</keyword>
<protein>
    <recommendedName>
        <fullName evidence="9">Probable methionine--tRNA ligase, mitochondrial</fullName>
        <ecNumber evidence="2">6.1.1.10</ecNumber>
    </recommendedName>
</protein>
<dbReference type="PRINTS" id="PR01041">
    <property type="entry name" value="TRNASYNTHMET"/>
</dbReference>
<dbReference type="FunFam" id="2.170.220.10:FF:000001">
    <property type="entry name" value="methionine--tRNA ligase, mitochondrial"/>
    <property type="match status" value="1"/>
</dbReference>
<keyword evidence="7 10" id="KW-0030">Aminoacyl-tRNA synthetase</keyword>
<proteinExistence type="inferred from homology"/>
<dbReference type="Pfam" id="PF19303">
    <property type="entry name" value="Anticodon_3"/>
    <property type="match status" value="1"/>
</dbReference>
<dbReference type="GO" id="GO:0006431">
    <property type="term" value="P:methionyl-tRNA aminoacylation"/>
    <property type="evidence" value="ECO:0007669"/>
    <property type="project" value="EnsemblFungi"/>
</dbReference>
<dbReference type="EC" id="6.1.1.10" evidence="2"/>
<dbReference type="InterPro" id="IPR009080">
    <property type="entry name" value="tRNAsynth_Ia_anticodon-bd"/>
</dbReference>
<gene>
    <name evidence="13" type="ORF">T551_00844</name>
</gene>
<organism evidence="13 14">
    <name type="scientific">Pneumocystis jirovecii (strain RU7)</name>
    <name type="common">Human pneumocystis pneumonia agent</name>
    <dbReference type="NCBI Taxonomy" id="1408657"/>
    <lineage>
        <taxon>Eukaryota</taxon>
        <taxon>Fungi</taxon>
        <taxon>Dikarya</taxon>
        <taxon>Ascomycota</taxon>
        <taxon>Taphrinomycotina</taxon>
        <taxon>Pneumocystomycetes</taxon>
        <taxon>Pneumocystaceae</taxon>
        <taxon>Pneumocystis</taxon>
    </lineage>
</organism>
<feature type="domain" description="Methionyl-tRNA synthetase anticodon-binding" evidence="12">
    <location>
        <begin position="434"/>
        <end position="531"/>
    </location>
</feature>
<dbReference type="GO" id="GO:0004825">
    <property type="term" value="F:methionine-tRNA ligase activity"/>
    <property type="evidence" value="ECO:0007669"/>
    <property type="project" value="UniProtKB-EC"/>
</dbReference>
<dbReference type="RefSeq" id="XP_018230854.1">
    <property type="nucleotide sequence ID" value="XM_018373108.1"/>
</dbReference>
<evidence type="ECO:0000256" key="9">
    <source>
        <dbReference type="ARBA" id="ARBA00068817"/>
    </source>
</evidence>
<reference evidence="14" key="1">
    <citation type="journal article" date="2016" name="Nat. Commun.">
        <title>Genome analysis of three Pneumocystis species reveals adaptation mechanisms to life exclusively in mammalian hosts.</title>
        <authorList>
            <person name="Ma L."/>
            <person name="Chen Z."/>
            <person name="Huang D.W."/>
            <person name="Kutty G."/>
            <person name="Ishihara M."/>
            <person name="Wang H."/>
            <person name="Abouelleil A."/>
            <person name="Bishop L."/>
            <person name="Davey E."/>
            <person name="Deng R."/>
            <person name="Deng X."/>
            <person name="Fan L."/>
            <person name="Fantoni G."/>
            <person name="Fitzgerald M."/>
            <person name="Gogineni E."/>
            <person name="Goldberg J.M."/>
            <person name="Handley G."/>
            <person name="Hu X."/>
            <person name="Huber C."/>
            <person name="Jiao X."/>
            <person name="Jones K."/>
            <person name="Levin J.Z."/>
            <person name="Liu Y."/>
            <person name="Macdonald P."/>
            <person name="Melnikov A."/>
            <person name="Raley C."/>
            <person name="Sassi M."/>
            <person name="Sherman B.T."/>
            <person name="Song X."/>
            <person name="Sykes S."/>
            <person name="Tran B."/>
            <person name="Walsh L."/>
            <person name="Xia Y."/>
            <person name="Yang J."/>
            <person name="Young S."/>
            <person name="Zeng Q."/>
            <person name="Zheng X."/>
            <person name="Stephens R."/>
            <person name="Nusbaum C."/>
            <person name="Birren B.W."/>
            <person name="Azadi P."/>
            <person name="Lempicki R.A."/>
            <person name="Cuomo C.A."/>
            <person name="Kovacs J.A."/>
        </authorList>
    </citation>
    <scope>NUCLEOTIDE SEQUENCE [LARGE SCALE GENOMIC DNA]</scope>
    <source>
        <strain evidence="14">RU7</strain>
    </source>
</reference>
<dbReference type="InterPro" id="IPR015413">
    <property type="entry name" value="Methionyl/Leucyl_tRNA_Synth"/>
</dbReference>
<comment type="similarity">
    <text evidence="1 10">Belongs to the class-I aminoacyl-tRNA synthetase family.</text>
</comment>
<dbReference type="Gene3D" id="2.170.220.10">
    <property type="match status" value="1"/>
</dbReference>
<keyword evidence="14" id="KW-1185">Reference proteome</keyword>
<dbReference type="EMBL" id="LFWA01000003">
    <property type="protein sequence ID" value="KTW32162.1"/>
    <property type="molecule type" value="Genomic_DNA"/>
</dbReference>
<evidence type="ECO:0000259" key="11">
    <source>
        <dbReference type="Pfam" id="PF09334"/>
    </source>
</evidence>
<dbReference type="eggNOG" id="KOG0436">
    <property type="taxonomic scope" value="Eukaryota"/>
</dbReference>
<dbReference type="InterPro" id="IPR023457">
    <property type="entry name" value="Met-tRNA_synth_2"/>
</dbReference>
<dbReference type="InterPro" id="IPR033911">
    <property type="entry name" value="MetRS_core"/>
</dbReference>
<evidence type="ECO:0000313" key="13">
    <source>
        <dbReference type="EMBL" id="KTW32162.1"/>
    </source>
</evidence>
<evidence type="ECO:0000256" key="6">
    <source>
        <dbReference type="ARBA" id="ARBA00022917"/>
    </source>
</evidence>
<dbReference type="GO" id="GO:0005524">
    <property type="term" value="F:ATP binding"/>
    <property type="evidence" value="ECO:0007669"/>
    <property type="project" value="UniProtKB-KW"/>
</dbReference>